<protein>
    <recommendedName>
        <fullName evidence="1">DUF4440 domain-containing protein</fullName>
    </recommendedName>
</protein>
<dbReference type="SUPFAM" id="SSF54427">
    <property type="entry name" value="NTF2-like"/>
    <property type="match status" value="1"/>
</dbReference>
<dbReference type="Gene3D" id="3.10.450.50">
    <property type="match status" value="1"/>
</dbReference>
<dbReference type="NCBIfam" id="TIGR02246">
    <property type="entry name" value="SgcJ/EcaC family oxidoreductase"/>
    <property type="match status" value="1"/>
</dbReference>
<dbReference type="InterPro" id="IPR011944">
    <property type="entry name" value="Steroid_delta5-4_isomerase"/>
</dbReference>
<comment type="caution">
    <text evidence="2">The sequence shown here is derived from an EMBL/GenBank/DDBJ whole genome shotgun (WGS) entry which is preliminary data.</text>
</comment>
<gene>
    <name evidence="2" type="ORF">S01H4_46679</name>
</gene>
<dbReference type="InterPro" id="IPR027843">
    <property type="entry name" value="DUF4440"/>
</dbReference>
<sequence>MDLAQVRQAIEEANAKLGEAVRMGNAAALASLYTEDAKLLPPNSEMITGKEGIEAFWGGGLQMGIKDATLTTVEILGMGDMVCEIGKVKLVIQPEGQEAIADTGKYLVIWKKTSDGTWKLHVDIWNTSLPAQ</sequence>
<dbReference type="AlphaFoldDB" id="X1BAU5"/>
<name>X1BAU5_9ZZZZ</name>
<reference evidence="2" key="1">
    <citation type="journal article" date="2014" name="Front. Microbiol.">
        <title>High frequency of phylogenetically diverse reductive dehalogenase-homologous genes in deep subseafloor sedimentary metagenomes.</title>
        <authorList>
            <person name="Kawai M."/>
            <person name="Futagami T."/>
            <person name="Toyoda A."/>
            <person name="Takaki Y."/>
            <person name="Nishi S."/>
            <person name="Hori S."/>
            <person name="Arai W."/>
            <person name="Tsubouchi T."/>
            <person name="Morono Y."/>
            <person name="Uchiyama I."/>
            <person name="Ito T."/>
            <person name="Fujiyama A."/>
            <person name="Inagaki F."/>
            <person name="Takami H."/>
        </authorList>
    </citation>
    <scope>NUCLEOTIDE SEQUENCE</scope>
    <source>
        <strain evidence="2">Expedition CK06-06</strain>
    </source>
</reference>
<dbReference type="PANTHER" id="PTHR31664">
    <property type="entry name" value="PROTEIN CBG16427"/>
    <property type="match status" value="1"/>
</dbReference>
<dbReference type="PANTHER" id="PTHR31664:SF8">
    <property type="entry name" value="DUF4440 DOMAIN-CONTAINING PROTEIN"/>
    <property type="match status" value="1"/>
</dbReference>
<evidence type="ECO:0000259" key="1">
    <source>
        <dbReference type="Pfam" id="PF14534"/>
    </source>
</evidence>
<evidence type="ECO:0000313" key="2">
    <source>
        <dbReference type="EMBL" id="GAG92959.1"/>
    </source>
</evidence>
<feature type="domain" description="DUF4440" evidence="1">
    <location>
        <begin position="10"/>
        <end position="120"/>
    </location>
</feature>
<proteinExistence type="predicted"/>
<dbReference type="EMBL" id="BART01026113">
    <property type="protein sequence ID" value="GAG92959.1"/>
    <property type="molecule type" value="Genomic_DNA"/>
</dbReference>
<accession>X1BAU5</accession>
<organism evidence="2">
    <name type="scientific">marine sediment metagenome</name>
    <dbReference type="NCBI Taxonomy" id="412755"/>
    <lineage>
        <taxon>unclassified sequences</taxon>
        <taxon>metagenomes</taxon>
        <taxon>ecological metagenomes</taxon>
    </lineage>
</organism>
<dbReference type="Pfam" id="PF14534">
    <property type="entry name" value="DUF4440"/>
    <property type="match status" value="1"/>
</dbReference>
<dbReference type="InterPro" id="IPR032710">
    <property type="entry name" value="NTF2-like_dom_sf"/>
</dbReference>